<dbReference type="SUPFAM" id="SSF50156">
    <property type="entry name" value="PDZ domain-like"/>
    <property type="match status" value="1"/>
</dbReference>
<dbReference type="InterPro" id="IPR001478">
    <property type="entry name" value="PDZ"/>
</dbReference>
<comment type="caution">
    <text evidence="13">The sequence shown here is derived from an EMBL/GenBank/DDBJ whole genome shotgun (WGS) entry which is preliminary data.</text>
</comment>
<comment type="cofactor">
    <cofactor evidence="1 11">
        <name>Zn(2+)</name>
        <dbReference type="ChEBI" id="CHEBI:29105"/>
    </cofactor>
</comment>
<comment type="similarity">
    <text evidence="3 11">Belongs to the peptidase M50B family.</text>
</comment>
<evidence type="ECO:0000259" key="12">
    <source>
        <dbReference type="PROSITE" id="PS50106"/>
    </source>
</evidence>
<feature type="transmembrane region" description="Helical" evidence="11">
    <location>
        <begin position="6"/>
        <end position="25"/>
    </location>
</feature>
<evidence type="ECO:0000256" key="1">
    <source>
        <dbReference type="ARBA" id="ARBA00001947"/>
    </source>
</evidence>
<evidence type="ECO:0000256" key="3">
    <source>
        <dbReference type="ARBA" id="ARBA00007931"/>
    </source>
</evidence>
<evidence type="ECO:0000313" key="13">
    <source>
        <dbReference type="EMBL" id="MFC5588394.1"/>
    </source>
</evidence>
<dbReference type="PANTHER" id="PTHR42837">
    <property type="entry name" value="REGULATOR OF SIGMA-E PROTEASE RSEP"/>
    <property type="match status" value="1"/>
</dbReference>
<dbReference type="Gene3D" id="2.30.42.10">
    <property type="match status" value="1"/>
</dbReference>
<feature type="transmembrane region" description="Helical" evidence="11">
    <location>
        <begin position="341"/>
        <end position="363"/>
    </location>
</feature>
<keyword evidence="8 11" id="KW-1133">Transmembrane helix</keyword>
<dbReference type="InterPro" id="IPR004387">
    <property type="entry name" value="Pept_M50_Zn"/>
</dbReference>
<keyword evidence="6 11" id="KW-0378">Hydrolase</keyword>
<evidence type="ECO:0000256" key="5">
    <source>
        <dbReference type="ARBA" id="ARBA00022692"/>
    </source>
</evidence>
<proteinExistence type="inferred from homology"/>
<organism evidence="13 14">
    <name type="scientific">Sporosarcina soli</name>
    <dbReference type="NCBI Taxonomy" id="334736"/>
    <lineage>
        <taxon>Bacteria</taxon>
        <taxon>Bacillati</taxon>
        <taxon>Bacillota</taxon>
        <taxon>Bacilli</taxon>
        <taxon>Bacillales</taxon>
        <taxon>Caryophanaceae</taxon>
        <taxon>Sporosarcina</taxon>
    </lineage>
</organism>
<comment type="subcellular location">
    <subcellularLocation>
        <location evidence="2">Membrane</location>
        <topology evidence="2">Multi-pass membrane protein</topology>
    </subcellularLocation>
</comment>
<feature type="transmembrane region" description="Helical" evidence="11">
    <location>
        <begin position="168"/>
        <end position="192"/>
    </location>
</feature>
<keyword evidence="4" id="KW-0645">Protease</keyword>
<dbReference type="InterPro" id="IPR008915">
    <property type="entry name" value="Peptidase_M50"/>
</dbReference>
<evidence type="ECO:0000256" key="2">
    <source>
        <dbReference type="ARBA" id="ARBA00004141"/>
    </source>
</evidence>
<dbReference type="CDD" id="cd23081">
    <property type="entry name" value="cpPDZ_EcRseP-like"/>
    <property type="match status" value="1"/>
</dbReference>
<dbReference type="Pfam" id="PF02163">
    <property type="entry name" value="Peptidase_M50"/>
    <property type="match status" value="1"/>
</dbReference>
<accession>A0ABW0TG86</accession>
<dbReference type="SMART" id="SM00228">
    <property type="entry name" value="PDZ"/>
    <property type="match status" value="1"/>
</dbReference>
<evidence type="ECO:0000313" key="14">
    <source>
        <dbReference type="Proteomes" id="UP001596109"/>
    </source>
</evidence>
<evidence type="ECO:0000256" key="11">
    <source>
        <dbReference type="RuleBase" id="RU362031"/>
    </source>
</evidence>
<dbReference type="Pfam" id="PF17820">
    <property type="entry name" value="PDZ_6"/>
    <property type="match status" value="1"/>
</dbReference>
<gene>
    <name evidence="13" type="primary">rseP</name>
    <name evidence="13" type="ORF">ACFPRA_05830</name>
</gene>
<dbReference type="CDD" id="cd06163">
    <property type="entry name" value="S2P-M50_PDZ_RseP-like"/>
    <property type="match status" value="1"/>
</dbReference>
<reference evidence="14" key="1">
    <citation type="journal article" date="2019" name="Int. J. Syst. Evol. Microbiol.">
        <title>The Global Catalogue of Microorganisms (GCM) 10K type strain sequencing project: providing services to taxonomists for standard genome sequencing and annotation.</title>
        <authorList>
            <consortium name="The Broad Institute Genomics Platform"/>
            <consortium name="The Broad Institute Genome Sequencing Center for Infectious Disease"/>
            <person name="Wu L."/>
            <person name="Ma J."/>
        </authorList>
    </citation>
    <scope>NUCLEOTIDE SEQUENCE [LARGE SCALE GENOMIC DNA]</scope>
    <source>
        <strain evidence="14">CGMCC 4.1434</strain>
    </source>
</reference>
<keyword evidence="7 11" id="KW-0862">Zinc</keyword>
<sequence>METVIAFIIIFGSLVTFHELGHFLFAKRAGIMVREFAVGFGPKILGIRKNETLYTIRLLPLGGYVRMAGEDFDTVQLQPGYRVGLIIGETGEVEKIYLNRNVANPDVLFLETEASDLEKDMFIKGYDDEGQLVRFNVSRKAVIYEKGQETLIAPYDRQFESKSVGQRAMAIFAGPLFNFILAFFIFLAIGLLQGVPTYEPIISEVGSNGPAQEAGMEKGDLVTGVNGTPIETWQEFALVIQENPGVPLQFEVERSGTRQILEVTPKTVTEKGETFGQIGVTYTSPVEKNPLKAVAFGAEQTITWIKRIFELLGMLVTGQFTIDALSGPVGIYKATEDVAKFGIYSLMNWAAILSINLGIMNLLPLPALDGGRLLFFLFEAIRGKPIDKQKEGMVHFVGIVLLMVLMLVVTWNDIQRFFFSS</sequence>
<dbReference type="InterPro" id="IPR041489">
    <property type="entry name" value="PDZ_6"/>
</dbReference>
<keyword evidence="5 11" id="KW-0812">Transmembrane</keyword>
<evidence type="ECO:0000256" key="8">
    <source>
        <dbReference type="ARBA" id="ARBA00022989"/>
    </source>
</evidence>
<dbReference type="NCBIfam" id="TIGR00054">
    <property type="entry name" value="RIP metalloprotease RseP"/>
    <property type="match status" value="1"/>
</dbReference>
<dbReference type="RefSeq" id="WP_381431658.1">
    <property type="nucleotide sequence ID" value="NZ_JBHSNO010000005.1"/>
</dbReference>
<evidence type="ECO:0000256" key="7">
    <source>
        <dbReference type="ARBA" id="ARBA00022833"/>
    </source>
</evidence>
<dbReference type="GO" id="GO:0008237">
    <property type="term" value="F:metallopeptidase activity"/>
    <property type="evidence" value="ECO:0007669"/>
    <property type="project" value="UniProtKB-KW"/>
</dbReference>
<keyword evidence="9 11" id="KW-0482">Metalloprotease</keyword>
<name>A0ABW0TG86_9BACL</name>
<keyword evidence="14" id="KW-1185">Reference proteome</keyword>
<dbReference type="EC" id="3.4.24.-" evidence="11"/>
<dbReference type="PROSITE" id="PS50106">
    <property type="entry name" value="PDZ"/>
    <property type="match status" value="1"/>
</dbReference>
<evidence type="ECO:0000256" key="9">
    <source>
        <dbReference type="ARBA" id="ARBA00023049"/>
    </source>
</evidence>
<dbReference type="Proteomes" id="UP001596109">
    <property type="component" value="Unassembled WGS sequence"/>
</dbReference>
<evidence type="ECO:0000256" key="6">
    <source>
        <dbReference type="ARBA" id="ARBA00022801"/>
    </source>
</evidence>
<dbReference type="InterPro" id="IPR036034">
    <property type="entry name" value="PDZ_sf"/>
</dbReference>
<feature type="transmembrane region" description="Helical" evidence="11">
    <location>
        <begin position="392"/>
        <end position="411"/>
    </location>
</feature>
<feature type="domain" description="PDZ" evidence="12">
    <location>
        <begin position="201"/>
        <end position="231"/>
    </location>
</feature>
<evidence type="ECO:0000256" key="10">
    <source>
        <dbReference type="ARBA" id="ARBA00023136"/>
    </source>
</evidence>
<protein>
    <recommendedName>
        <fullName evidence="11">Zinc metalloprotease</fullName>
        <ecNumber evidence="11">3.4.24.-</ecNumber>
    </recommendedName>
</protein>
<dbReference type="EMBL" id="JBHSNO010000005">
    <property type="protein sequence ID" value="MFC5588394.1"/>
    <property type="molecule type" value="Genomic_DNA"/>
</dbReference>
<dbReference type="PANTHER" id="PTHR42837:SF2">
    <property type="entry name" value="MEMBRANE METALLOPROTEASE ARASP2, CHLOROPLASTIC-RELATED"/>
    <property type="match status" value="1"/>
</dbReference>
<keyword evidence="11" id="KW-0479">Metal-binding</keyword>
<evidence type="ECO:0000256" key="4">
    <source>
        <dbReference type="ARBA" id="ARBA00022670"/>
    </source>
</evidence>
<keyword evidence="10 11" id="KW-0472">Membrane</keyword>